<feature type="domain" description="VTC" evidence="1">
    <location>
        <begin position="9"/>
        <end position="227"/>
    </location>
</feature>
<dbReference type="RefSeq" id="WP_212950380.1">
    <property type="nucleotide sequence ID" value="NZ_BORW01000013.1"/>
</dbReference>
<dbReference type="Pfam" id="PF09359">
    <property type="entry name" value="VTC"/>
    <property type="match status" value="1"/>
</dbReference>
<proteinExistence type="predicted"/>
<dbReference type="InterPro" id="IPR018966">
    <property type="entry name" value="VTC_domain"/>
</dbReference>
<dbReference type="Proteomes" id="UP000680638">
    <property type="component" value="Unassembled WGS sequence"/>
</dbReference>
<accession>A0ABQ4LXZ0</accession>
<evidence type="ECO:0000313" key="3">
    <source>
        <dbReference type="Proteomes" id="UP000680638"/>
    </source>
</evidence>
<dbReference type="EMBL" id="BORW01000013">
    <property type="protein sequence ID" value="GIO68008.1"/>
    <property type="molecule type" value="Genomic_DNA"/>
</dbReference>
<name>A0ABQ4LXZ0_9BACL</name>
<keyword evidence="3" id="KW-1185">Reference proteome</keyword>
<dbReference type="Gene3D" id="3.20.100.30">
    <property type="entry name" value="VTC, catalytic tunnel domain"/>
    <property type="match status" value="1"/>
</dbReference>
<sequence length="236" mass="27294">MEFQGNKLRHELKYYLHMHEYLALRHRISAAMTMDRNSVDAEGYGIRSLYFDGVHQHSLYDKNNGIFRRNKYRIRIYNGSDAKITLERKSKYGDYISKESAPLSKEEYGLILQGDPSCLSAKEHPLLKEFYVSLAHYGFRPSVIVDYTREAYVYEMGNVRVTFDKRLAAGINTVDLFDPALVLEEALSPALTIMEIKYDSFLPDGIRQIIQPQAHVRSAISKFVICREVGVKHFKD</sequence>
<evidence type="ECO:0000259" key="1">
    <source>
        <dbReference type="Pfam" id="PF09359"/>
    </source>
</evidence>
<dbReference type="InterPro" id="IPR042267">
    <property type="entry name" value="VTC_sf"/>
</dbReference>
<comment type="caution">
    <text evidence="2">The sequence shown here is derived from an EMBL/GenBank/DDBJ whole genome shotgun (WGS) entry which is preliminary data.</text>
</comment>
<evidence type="ECO:0000313" key="2">
    <source>
        <dbReference type="EMBL" id="GIO68008.1"/>
    </source>
</evidence>
<protein>
    <submittedName>
        <fullName evidence="2">Molecular chaperone</fullName>
    </submittedName>
</protein>
<reference evidence="2 3" key="1">
    <citation type="submission" date="2021-03" db="EMBL/GenBank/DDBJ databases">
        <title>Antimicrobial resistance genes in bacteria isolated from Japanese honey, and their potential for conferring macrolide and lincosamide resistance in the American foulbrood pathogen Paenibacillus larvae.</title>
        <authorList>
            <person name="Okamoto M."/>
            <person name="Kumagai M."/>
            <person name="Kanamori H."/>
            <person name="Takamatsu D."/>
        </authorList>
    </citation>
    <scope>NUCLEOTIDE SEQUENCE [LARGE SCALE GENOMIC DNA]</scope>
    <source>
        <strain evidence="2 3">J21TS3</strain>
    </source>
</reference>
<organism evidence="2 3">
    <name type="scientific">Paenibacillus cookii</name>
    <dbReference type="NCBI Taxonomy" id="157839"/>
    <lineage>
        <taxon>Bacteria</taxon>
        <taxon>Bacillati</taxon>
        <taxon>Bacillota</taxon>
        <taxon>Bacilli</taxon>
        <taxon>Bacillales</taxon>
        <taxon>Paenibacillaceae</taxon>
        <taxon>Paenibacillus</taxon>
    </lineage>
</organism>
<dbReference type="CDD" id="cd07750">
    <property type="entry name" value="PolyPPase_VTC_like"/>
    <property type="match status" value="1"/>
</dbReference>
<gene>
    <name evidence="2" type="ORF">J21TS3_28290</name>
</gene>